<comment type="subunit">
    <text evidence="4">Homotetramer.</text>
</comment>
<comment type="pathway">
    <text evidence="2">Cofactor biosynthesis; thiamine diphosphate biosynthesis.</text>
</comment>
<evidence type="ECO:0000313" key="11">
    <source>
        <dbReference type="Proteomes" id="UP000641741"/>
    </source>
</evidence>
<accession>A0ABR7GNU3</accession>
<dbReference type="PANTHER" id="PTHR43198:SF2">
    <property type="entry name" value="SI:CH1073-67J19.1-RELATED"/>
    <property type="match status" value="1"/>
</dbReference>
<dbReference type="InterPro" id="IPR027574">
    <property type="entry name" value="Thiaminase_II"/>
</dbReference>
<evidence type="ECO:0000259" key="9">
    <source>
        <dbReference type="Pfam" id="PF03070"/>
    </source>
</evidence>
<keyword evidence="11" id="KW-1185">Reference proteome</keyword>
<reference evidence="10 11" key="1">
    <citation type="submission" date="2020-08" db="EMBL/GenBank/DDBJ databases">
        <title>Genome public.</title>
        <authorList>
            <person name="Liu C."/>
            <person name="Sun Q."/>
        </authorList>
    </citation>
    <scope>NUCLEOTIDE SEQUENCE [LARGE SCALE GENOMIC DNA]</scope>
    <source>
        <strain evidence="10 11">M2</strain>
    </source>
</reference>
<dbReference type="PANTHER" id="PTHR43198">
    <property type="entry name" value="BIFUNCTIONAL TH2 PROTEIN"/>
    <property type="match status" value="1"/>
</dbReference>
<dbReference type="Proteomes" id="UP000641741">
    <property type="component" value="Unassembled WGS sequence"/>
</dbReference>
<dbReference type="NCBIfam" id="TIGR04306">
    <property type="entry name" value="salvage_TenA"/>
    <property type="match status" value="1"/>
</dbReference>
<evidence type="ECO:0000256" key="1">
    <source>
        <dbReference type="ARBA" id="ARBA00001881"/>
    </source>
</evidence>
<dbReference type="CDD" id="cd19361">
    <property type="entry name" value="TenA_C_HP1287-like"/>
    <property type="match status" value="1"/>
</dbReference>
<evidence type="ECO:0000256" key="4">
    <source>
        <dbReference type="ARBA" id="ARBA00011881"/>
    </source>
</evidence>
<dbReference type="EC" id="3.5.99.2" evidence="5"/>
<dbReference type="InterPro" id="IPR004305">
    <property type="entry name" value="Thiaminase-2/PQQC"/>
</dbReference>
<evidence type="ECO:0000256" key="2">
    <source>
        <dbReference type="ARBA" id="ARBA00004948"/>
    </source>
</evidence>
<keyword evidence="7" id="KW-0784">Thiamine biosynthesis</keyword>
<evidence type="ECO:0000313" key="10">
    <source>
        <dbReference type="EMBL" id="MBC5695969.1"/>
    </source>
</evidence>
<comment type="catalytic activity">
    <reaction evidence="1">
        <text>4-amino-5-aminomethyl-2-methylpyrimidine + H2O = 4-amino-5-hydroxymethyl-2-methylpyrimidine + NH4(+)</text>
        <dbReference type="Rhea" id="RHEA:31799"/>
        <dbReference type="ChEBI" id="CHEBI:15377"/>
        <dbReference type="ChEBI" id="CHEBI:16892"/>
        <dbReference type="ChEBI" id="CHEBI:28938"/>
        <dbReference type="ChEBI" id="CHEBI:63416"/>
        <dbReference type="EC" id="3.5.99.2"/>
    </reaction>
</comment>
<dbReference type="Pfam" id="PF03070">
    <property type="entry name" value="TENA_THI-4"/>
    <property type="match status" value="1"/>
</dbReference>
<dbReference type="InterPro" id="IPR050967">
    <property type="entry name" value="Thiamine_Salvage_TenA"/>
</dbReference>
<feature type="domain" description="Thiaminase-2/PQQC" evidence="9">
    <location>
        <begin position="30"/>
        <end position="237"/>
    </location>
</feature>
<organism evidence="10 11">
    <name type="scientific">Agathobaculum hominis</name>
    <dbReference type="NCBI Taxonomy" id="2763014"/>
    <lineage>
        <taxon>Bacteria</taxon>
        <taxon>Bacillati</taxon>
        <taxon>Bacillota</taxon>
        <taxon>Clostridia</taxon>
        <taxon>Eubacteriales</taxon>
        <taxon>Butyricicoccaceae</taxon>
        <taxon>Agathobaculum</taxon>
    </lineage>
</organism>
<evidence type="ECO:0000256" key="5">
    <source>
        <dbReference type="ARBA" id="ARBA00012684"/>
    </source>
</evidence>
<dbReference type="InterPro" id="IPR016084">
    <property type="entry name" value="Haem_Oase-like_multi-hlx"/>
</dbReference>
<sequence>MPTVLGYNQHQFIGGTTLKNNKTTQRLLDATREIWEGYLKHPFVRGIADGSLEIQKFRFYLLQDYVYLFDYAKVFAQGVVKSRDPEVMRMFASSVANILGGEMNIHRGYMKRLGITEEDAERVKPSLPNSSYTAYMRAVAAEEGPAEIMAAVLSCALSYEYIAKWIVSNYPNAEKHEFYGEWIQGYASEDYAAENRRLIAYMEQLAEHYTDPQLERLTDIFVDCSLYEGMFWEMAWNGEL</sequence>
<comment type="caution">
    <text evidence="10">The sequence shown here is derived from an EMBL/GenBank/DDBJ whole genome shotgun (WGS) entry which is preliminary data.</text>
</comment>
<dbReference type="SUPFAM" id="SSF48613">
    <property type="entry name" value="Heme oxygenase-like"/>
    <property type="match status" value="1"/>
</dbReference>
<evidence type="ECO:0000256" key="8">
    <source>
        <dbReference type="ARBA" id="ARBA00048337"/>
    </source>
</evidence>
<comment type="catalytic activity">
    <reaction evidence="8">
        <text>thiamine + H2O = 5-(2-hydroxyethyl)-4-methylthiazole + 4-amino-5-hydroxymethyl-2-methylpyrimidine + H(+)</text>
        <dbReference type="Rhea" id="RHEA:17509"/>
        <dbReference type="ChEBI" id="CHEBI:15377"/>
        <dbReference type="ChEBI" id="CHEBI:15378"/>
        <dbReference type="ChEBI" id="CHEBI:16892"/>
        <dbReference type="ChEBI" id="CHEBI:17957"/>
        <dbReference type="ChEBI" id="CHEBI:18385"/>
        <dbReference type="EC" id="3.5.99.2"/>
    </reaction>
</comment>
<evidence type="ECO:0000256" key="3">
    <source>
        <dbReference type="ARBA" id="ARBA00010264"/>
    </source>
</evidence>
<protein>
    <recommendedName>
        <fullName evidence="6">Aminopyrimidine aminohydrolase</fullName>
        <ecNumber evidence="5">3.5.99.2</ecNumber>
    </recommendedName>
</protein>
<evidence type="ECO:0000256" key="7">
    <source>
        <dbReference type="ARBA" id="ARBA00022977"/>
    </source>
</evidence>
<gene>
    <name evidence="10" type="primary">tenA</name>
    <name evidence="10" type="ORF">H8S02_08425</name>
</gene>
<evidence type="ECO:0000256" key="6">
    <source>
        <dbReference type="ARBA" id="ARBA00013647"/>
    </source>
</evidence>
<proteinExistence type="inferred from homology"/>
<comment type="similarity">
    <text evidence="3">Belongs to the TenA family.</text>
</comment>
<name>A0ABR7GNU3_9FIRM</name>
<dbReference type="EMBL" id="JACOPK010000007">
    <property type="protein sequence ID" value="MBC5695969.1"/>
    <property type="molecule type" value="Genomic_DNA"/>
</dbReference>
<dbReference type="Gene3D" id="1.20.910.10">
    <property type="entry name" value="Heme oxygenase-like"/>
    <property type="match status" value="1"/>
</dbReference>